<dbReference type="EMBL" id="CP119321">
    <property type="protein sequence ID" value="WEK12629.1"/>
    <property type="molecule type" value="Genomic_DNA"/>
</dbReference>
<dbReference type="SUPFAM" id="SSF52540">
    <property type="entry name" value="P-loop containing nucleoside triphosphate hydrolases"/>
    <property type="match status" value="1"/>
</dbReference>
<dbReference type="PANTHER" id="PTHR37816:SF1">
    <property type="entry name" value="TOXIN"/>
    <property type="match status" value="1"/>
</dbReference>
<protein>
    <submittedName>
        <fullName evidence="1">Toxin</fullName>
    </submittedName>
</protein>
<evidence type="ECO:0000313" key="1">
    <source>
        <dbReference type="EMBL" id="WEK12629.1"/>
    </source>
</evidence>
<gene>
    <name evidence="1" type="ORF">P0Y48_09100</name>
</gene>
<dbReference type="Gene3D" id="3.40.50.300">
    <property type="entry name" value="P-loop containing nucleotide triphosphate hydrolases"/>
    <property type="match status" value="1"/>
</dbReference>
<dbReference type="InterPro" id="IPR052922">
    <property type="entry name" value="Cytidylate_Kinase-2"/>
</dbReference>
<evidence type="ECO:0000313" key="2">
    <source>
        <dbReference type="Proteomes" id="UP001213972"/>
    </source>
</evidence>
<dbReference type="AlphaFoldDB" id="A0AAJ5W065"/>
<dbReference type="Proteomes" id="UP001213972">
    <property type="component" value="Chromosome"/>
</dbReference>
<dbReference type="PANTHER" id="PTHR37816">
    <property type="entry name" value="YALI0E33011P"/>
    <property type="match status" value="1"/>
</dbReference>
<sequence>MTRSHPRRLRIVGTSGSGKSRLARQVAAARGLPHLELDAVFWAEGWEYRDLAEAHALVRAFVEAHPDGWVVEGNWTSRLGGLLDPGTPDAADAYVWLDHPRRVVMRRVIGRTVRRGVMREELWHGNRERPSSWFRWRPEENIVRWAWTDHPVMRARMIERIDAGWPVIRLRGQKEVDAWLASQSPDGRSVEG</sequence>
<proteinExistence type="predicted"/>
<accession>A0AAJ5W065</accession>
<reference evidence="1" key="1">
    <citation type="submission" date="2023-03" db="EMBL/GenBank/DDBJ databases">
        <title>Andean soil-derived lignocellulolytic bacterial consortium as a source of novel taxa and putative plastic-active enzymes.</title>
        <authorList>
            <person name="Diaz-Garcia L."/>
            <person name="Chuvochina M."/>
            <person name="Feuerriegel G."/>
            <person name="Bunk B."/>
            <person name="Sproer C."/>
            <person name="Streit W.R."/>
            <person name="Rodriguez L.M."/>
            <person name="Overmann J."/>
            <person name="Jimenez D.J."/>
        </authorList>
    </citation>
    <scope>NUCLEOTIDE SEQUENCE</scope>
    <source>
        <strain evidence="1">MAG 4610</strain>
    </source>
</reference>
<name>A0AAJ5W065_9MICO</name>
<organism evidence="1 2">
    <name type="scientific">Candidatus Microbacterium phytovorans</name>
    <dbReference type="NCBI Taxonomy" id="3121374"/>
    <lineage>
        <taxon>Bacteria</taxon>
        <taxon>Bacillati</taxon>
        <taxon>Actinomycetota</taxon>
        <taxon>Actinomycetes</taxon>
        <taxon>Micrococcales</taxon>
        <taxon>Microbacteriaceae</taxon>
        <taxon>Microbacterium</taxon>
    </lineage>
</organism>
<dbReference type="InterPro" id="IPR027417">
    <property type="entry name" value="P-loop_NTPase"/>
</dbReference>